<gene>
    <name evidence="2" type="ORF">LTSEUGA_0434</name>
</gene>
<organism evidence="2 3">
    <name type="scientific">Salmonella enterica subsp. enterica serovar Uganda str. R8-3404</name>
    <dbReference type="NCBI Taxonomy" id="913083"/>
    <lineage>
        <taxon>Bacteria</taxon>
        <taxon>Pseudomonadati</taxon>
        <taxon>Pseudomonadota</taxon>
        <taxon>Gammaproteobacteria</taxon>
        <taxon>Enterobacterales</taxon>
        <taxon>Enterobacteriaceae</taxon>
        <taxon>Salmonella</taxon>
    </lineage>
</organism>
<feature type="non-terminal residue" evidence="2">
    <location>
        <position position="46"/>
    </location>
</feature>
<dbReference type="Proteomes" id="UP000003915">
    <property type="component" value="Unassembled WGS sequence"/>
</dbReference>
<evidence type="ECO:0000313" key="3">
    <source>
        <dbReference type="Proteomes" id="UP000003915"/>
    </source>
</evidence>
<reference evidence="2 3" key="1">
    <citation type="journal article" date="2011" name="BMC Genomics">
        <title>Genome sequencing reveals diversification of virulence factor content and possible host adaptation in distinct subpopulations of Salmonella enterica.</title>
        <authorList>
            <person name="den Bakker H.C."/>
            <person name="Moreno Switt A.I."/>
            <person name="Govoni G."/>
            <person name="Cummings C.A."/>
            <person name="Ranieri M.L."/>
            <person name="Degoricija L."/>
            <person name="Hoelzer K."/>
            <person name="Rodriguez-Rivera L.D."/>
            <person name="Brown S."/>
            <person name="Bolchacova E."/>
            <person name="Furtado M.R."/>
            <person name="Wiedmann M."/>
        </authorList>
    </citation>
    <scope>NUCLEOTIDE SEQUENCE [LARGE SCALE GENOMIC DNA]</scope>
    <source>
        <strain evidence="2 3">R8-3404</strain>
    </source>
</reference>
<comment type="caution">
    <text evidence="2">The sequence shown here is derived from an EMBL/GenBank/DDBJ whole genome shotgun (WGS) entry which is preliminary data.</text>
</comment>
<evidence type="ECO:0000313" key="2">
    <source>
        <dbReference type="EMBL" id="EHC96158.1"/>
    </source>
</evidence>
<name>A0A6C8H7D0_SALET</name>
<dbReference type="AlphaFoldDB" id="A0A6C8H7D0"/>
<feature type="domain" description="IcmF-related" evidence="1">
    <location>
        <begin position="2"/>
        <end position="45"/>
    </location>
</feature>
<dbReference type="InterPro" id="IPR009612">
    <property type="entry name" value="IcmF-rel"/>
</dbReference>
<proteinExistence type="predicted"/>
<dbReference type="EMBL" id="AFCV01000117">
    <property type="protein sequence ID" value="EHC96158.1"/>
    <property type="molecule type" value="Genomic_DNA"/>
</dbReference>
<protein>
    <submittedName>
        <fullName evidence="2">IcmF-related protein</fullName>
    </submittedName>
</protein>
<sequence length="46" mass="5272">MLTHIEALFDGSRVVHSPYEKNEALIRQARAFLDGHTSTERIYARA</sequence>
<accession>A0A6C8H7D0</accession>
<dbReference type="Pfam" id="PF06761">
    <property type="entry name" value="IcmF-related"/>
    <property type="match status" value="1"/>
</dbReference>
<evidence type="ECO:0000259" key="1">
    <source>
        <dbReference type="Pfam" id="PF06761"/>
    </source>
</evidence>